<dbReference type="RefSeq" id="WP_021707428.1">
    <property type="nucleotide sequence ID" value="NZ_BATJ01000030.1"/>
</dbReference>
<dbReference type="Proteomes" id="UP000016570">
    <property type="component" value="Unassembled WGS sequence"/>
</dbReference>
<dbReference type="eggNOG" id="ENOG5032Z72">
    <property type="taxonomic scope" value="Bacteria"/>
</dbReference>
<sequence>MKKLLTLLTLSAAVAASPVMAQGETQDTKANLQQAIAQSQQISQRVGEIQQELATIKQKAYEQDPELVNATEKANATLEKKAKEVGYDPQGFEQALQSARTKLADKGLTESERQSILTKLKAQQQQQADKRTQFLANPDVQQVNQQLQKKLVAAMNKVDPDTSKLLKELDGLIKSMKS</sequence>
<dbReference type="EMBL" id="BATJ01000030">
    <property type="protein sequence ID" value="GAD69464.1"/>
    <property type="molecule type" value="Genomic_DNA"/>
</dbReference>
<evidence type="ECO:0000256" key="1">
    <source>
        <dbReference type="SAM" id="SignalP"/>
    </source>
</evidence>
<protein>
    <submittedName>
        <fullName evidence="2">Uncharacterized protein</fullName>
    </submittedName>
</protein>
<evidence type="ECO:0000313" key="2">
    <source>
        <dbReference type="EMBL" id="GAD69464.1"/>
    </source>
</evidence>
<keyword evidence="1" id="KW-0732">Signal</keyword>
<feature type="chain" id="PRO_5004640460" evidence="1">
    <location>
        <begin position="22"/>
        <end position="178"/>
    </location>
</feature>
<gene>
    <name evidence="2" type="ORF">VPR01S_30_00270</name>
</gene>
<keyword evidence="3" id="KW-1185">Reference proteome</keyword>
<proteinExistence type="predicted"/>
<comment type="caution">
    <text evidence="2">The sequence shown here is derived from an EMBL/GenBank/DDBJ whole genome shotgun (WGS) entry which is preliminary data.</text>
</comment>
<feature type="signal peptide" evidence="1">
    <location>
        <begin position="1"/>
        <end position="21"/>
    </location>
</feature>
<evidence type="ECO:0000313" key="3">
    <source>
        <dbReference type="Proteomes" id="UP000016570"/>
    </source>
</evidence>
<dbReference type="AlphaFoldDB" id="U3BIK2"/>
<organism evidence="2 3">
    <name type="scientific">Vibrio proteolyticus NBRC 13287</name>
    <dbReference type="NCBI Taxonomy" id="1219065"/>
    <lineage>
        <taxon>Bacteria</taxon>
        <taxon>Pseudomonadati</taxon>
        <taxon>Pseudomonadota</taxon>
        <taxon>Gammaproteobacteria</taxon>
        <taxon>Vibrionales</taxon>
        <taxon>Vibrionaceae</taxon>
        <taxon>Vibrio</taxon>
    </lineage>
</organism>
<reference evidence="2 3" key="1">
    <citation type="submission" date="2013-09" db="EMBL/GenBank/DDBJ databases">
        <title>Whole genome shotgun sequence of Vibrio proteolyticus NBRC 13287.</title>
        <authorList>
            <person name="Isaki S."/>
            <person name="Hosoyama A."/>
            <person name="Numata M."/>
            <person name="Hashimoto M."/>
            <person name="Hosoyama Y."/>
            <person name="Tsuchikane K."/>
            <person name="Noguchi M."/>
            <person name="Hirakata S."/>
            <person name="Ichikawa N."/>
            <person name="Ohji S."/>
            <person name="Yamazoe A."/>
            <person name="Fujita N."/>
        </authorList>
    </citation>
    <scope>NUCLEOTIDE SEQUENCE [LARGE SCALE GENOMIC DNA]</scope>
    <source>
        <strain evidence="2 3">NBRC 13287</strain>
    </source>
</reference>
<accession>U3BIK2</accession>
<name>U3BIK2_VIBPR</name>